<feature type="non-terminal residue" evidence="1">
    <location>
        <position position="1"/>
    </location>
</feature>
<keyword evidence="2" id="KW-1185">Reference proteome</keyword>
<accession>A0ACA9STF1</accession>
<reference evidence="1" key="1">
    <citation type="submission" date="2021-06" db="EMBL/GenBank/DDBJ databases">
        <authorList>
            <person name="Kallberg Y."/>
            <person name="Tangrot J."/>
            <person name="Rosling A."/>
        </authorList>
    </citation>
    <scope>NUCLEOTIDE SEQUENCE</scope>
    <source>
        <strain evidence="1">MA461A</strain>
    </source>
</reference>
<protein>
    <submittedName>
        <fullName evidence="1">1143_t:CDS:1</fullName>
    </submittedName>
</protein>
<comment type="caution">
    <text evidence="1">The sequence shown here is derived from an EMBL/GenBank/DDBJ whole genome shotgun (WGS) entry which is preliminary data.</text>
</comment>
<sequence length="131" mass="15089">KKNAWANSKFDGSYSHAKRQLAEFNQYKGNGKRVWVSEKSDIDTLLGNIQTKLKTYELQPYHPPTGLTLTDLDKVWQSLIDAEVKQYKTINDKIREIKESLRRTFAQSANDFQKSLDSISHALTELDGRLD</sequence>
<feature type="non-terminal residue" evidence="1">
    <location>
        <position position="131"/>
    </location>
</feature>
<name>A0ACA9STF1_9GLOM</name>
<gene>
    <name evidence="1" type="ORF">RPERSI_LOCUS34364</name>
</gene>
<evidence type="ECO:0000313" key="1">
    <source>
        <dbReference type="EMBL" id="CAG8846885.1"/>
    </source>
</evidence>
<dbReference type="EMBL" id="CAJVQC010153307">
    <property type="protein sequence ID" value="CAG8846885.1"/>
    <property type="molecule type" value="Genomic_DNA"/>
</dbReference>
<evidence type="ECO:0000313" key="2">
    <source>
        <dbReference type="Proteomes" id="UP000789920"/>
    </source>
</evidence>
<organism evidence="1 2">
    <name type="scientific">Racocetra persica</name>
    <dbReference type="NCBI Taxonomy" id="160502"/>
    <lineage>
        <taxon>Eukaryota</taxon>
        <taxon>Fungi</taxon>
        <taxon>Fungi incertae sedis</taxon>
        <taxon>Mucoromycota</taxon>
        <taxon>Glomeromycotina</taxon>
        <taxon>Glomeromycetes</taxon>
        <taxon>Diversisporales</taxon>
        <taxon>Gigasporaceae</taxon>
        <taxon>Racocetra</taxon>
    </lineage>
</organism>
<proteinExistence type="predicted"/>
<dbReference type="Proteomes" id="UP000789920">
    <property type="component" value="Unassembled WGS sequence"/>
</dbReference>